<keyword evidence="2" id="KW-0732">Signal</keyword>
<reference evidence="3 4" key="1">
    <citation type="submission" date="2016-04" db="EMBL/GenBank/DDBJ databases">
        <title>Complete genome sequence of Dokdonella koreensis DS-123T.</title>
        <authorList>
            <person name="Kim J.F."/>
            <person name="Lee H."/>
            <person name="Kwak M.-J."/>
        </authorList>
    </citation>
    <scope>NUCLEOTIDE SEQUENCE [LARGE SCALE GENOMIC DNA]</scope>
    <source>
        <strain evidence="3 4">DS-123</strain>
    </source>
</reference>
<keyword evidence="4" id="KW-1185">Reference proteome</keyword>
<proteinExistence type="predicted"/>
<dbReference type="AlphaFoldDB" id="A0A160DYG5"/>
<feature type="chain" id="PRO_5007813536" description="PKD domain-containing protein" evidence="2">
    <location>
        <begin position="22"/>
        <end position="161"/>
    </location>
</feature>
<dbReference type="PATRIC" id="fig|1300342.3.peg.3363"/>
<evidence type="ECO:0000313" key="4">
    <source>
        <dbReference type="Proteomes" id="UP000076830"/>
    </source>
</evidence>
<accession>A0A160DYG5</accession>
<evidence type="ECO:0000313" key="3">
    <source>
        <dbReference type="EMBL" id="ANB19431.1"/>
    </source>
</evidence>
<feature type="region of interest" description="Disordered" evidence="1">
    <location>
        <begin position="27"/>
        <end position="49"/>
    </location>
</feature>
<dbReference type="Proteomes" id="UP000076830">
    <property type="component" value="Chromosome"/>
</dbReference>
<sequence>MTSIRKTVPLILALGGALALAACGKKEEPAPAPAPTPAPAPAPAPTPPPAAPAGLLLVSIDLGSAVGADMKITQPKTTFAPTDTIHAAVSTSGSAPSATIAAKWTYQDGQVVNEESKTIAPTGAAVTTFQISKPDGWPAGSYQVAISIDGKDAGTQSFQVQ</sequence>
<dbReference type="STRING" id="1300342.I596_3442"/>
<protein>
    <recommendedName>
        <fullName evidence="5">PKD domain-containing protein</fullName>
    </recommendedName>
</protein>
<organism evidence="3 4">
    <name type="scientific">Dokdonella koreensis DS-123</name>
    <dbReference type="NCBI Taxonomy" id="1300342"/>
    <lineage>
        <taxon>Bacteria</taxon>
        <taxon>Pseudomonadati</taxon>
        <taxon>Pseudomonadota</taxon>
        <taxon>Gammaproteobacteria</taxon>
        <taxon>Lysobacterales</taxon>
        <taxon>Rhodanobacteraceae</taxon>
        <taxon>Dokdonella</taxon>
    </lineage>
</organism>
<gene>
    <name evidence="3" type="ORF">I596_3442</name>
</gene>
<dbReference type="KEGG" id="dko:I596_3442"/>
<dbReference type="PROSITE" id="PS51257">
    <property type="entry name" value="PROKAR_LIPOPROTEIN"/>
    <property type="match status" value="1"/>
</dbReference>
<evidence type="ECO:0000256" key="2">
    <source>
        <dbReference type="SAM" id="SignalP"/>
    </source>
</evidence>
<dbReference type="EMBL" id="CP015249">
    <property type="protein sequence ID" value="ANB19431.1"/>
    <property type="molecule type" value="Genomic_DNA"/>
</dbReference>
<evidence type="ECO:0000256" key="1">
    <source>
        <dbReference type="SAM" id="MobiDB-lite"/>
    </source>
</evidence>
<evidence type="ECO:0008006" key="5">
    <source>
        <dbReference type="Google" id="ProtNLM"/>
    </source>
</evidence>
<feature type="compositionally biased region" description="Pro residues" evidence="1">
    <location>
        <begin position="30"/>
        <end position="49"/>
    </location>
</feature>
<feature type="signal peptide" evidence="2">
    <location>
        <begin position="1"/>
        <end position="21"/>
    </location>
</feature>
<name>A0A160DYG5_9GAMM</name>
<dbReference type="RefSeq" id="WP_067650289.1">
    <property type="nucleotide sequence ID" value="NZ_CP015249.1"/>
</dbReference>